<dbReference type="Pfam" id="PF20637">
    <property type="entry name" value="ATG5_HBR"/>
    <property type="match status" value="1"/>
</dbReference>
<feature type="domain" description="Autophagy protein ATG5 UblB" evidence="3">
    <location>
        <begin position="257"/>
        <end position="332"/>
    </location>
</feature>
<evidence type="ECO:0000256" key="1">
    <source>
        <dbReference type="ARBA" id="ARBA00004623"/>
    </source>
</evidence>
<dbReference type="PANTHER" id="PTHR13040:SF2">
    <property type="entry name" value="AUTOPHAGY PROTEIN 5"/>
    <property type="match status" value="1"/>
</dbReference>
<comment type="subunit">
    <text evidence="2">Conjugated with ATG12.</text>
</comment>
<evidence type="ECO:0000313" key="7">
    <source>
        <dbReference type="Proteomes" id="UP001235939"/>
    </source>
</evidence>
<dbReference type="Gene3D" id="3.10.20.90">
    <property type="entry name" value="Phosphatidylinositol 3-kinase Catalytic Subunit, Chain A, domain 1"/>
    <property type="match status" value="1"/>
</dbReference>
<keyword evidence="7" id="KW-1185">Reference proteome</keyword>
<evidence type="ECO:0000256" key="2">
    <source>
        <dbReference type="RuleBase" id="RU361202"/>
    </source>
</evidence>
<comment type="subcellular location">
    <subcellularLocation>
        <location evidence="1 2">Preautophagosomal structure membrane</location>
        <topology evidence="1 2">Peripheral membrane protein</topology>
    </subcellularLocation>
</comment>
<keyword evidence="2" id="KW-0832">Ubl conjugation</keyword>
<dbReference type="Pfam" id="PF04106">
    <property type="entry name" value="ATG5_UblB"/>
    <property type="match status" value="1"/>
</dbReference>
<organism evidence="6 7">
    <name type="scientific">Cordylochernes scorpioides</name>
    <dbReference type="NCBI Taxonomy" id="51811"/>
    <lineage>
        <taxon>Eukaryota</taxon>
        <taxon>Metazoa</taxon>
        <taxon>Ecdysozoa</taxon>
        <taxon>Arthropoda</taxon>
        <taxon>Chelicerata</taxon>
        <taxon>Arachnida</taxon>
        <taxon>Pseudoscorpiones</taxon>
        <taxon>Cheliferoidea</taxon>
        <taxon>Chernetidae</taxon>
        <taxon>Cordylochernes</taxon>
    </lineage>
</organism>
<keyword evidence="2" id="KW-0072">Autophagy</keyword>
<evidence type="ECO:0000313" key="6">
    <source>
        <dbReference type="EMBL" id="UYV81844.1"/>
    </source>
</evidence>
<protein>
    <recommendedName>
        <fullName evidence="2">Autophagy protein 5</fullName>
    </recommendedName>
</protein>
<dbReference type="InterPro" id="IPR042527">
    <property type="entry name" value="Atg5_UblA_dom_sf"/>
</dbReference>
<accession>A0ABY6LML2</accession>
<keyword evidence="2" id="KW-1017">Isopeptide bond</keyword>
<dbReference type="EMBL" id="CP092882">
    <property type="protein sequence ID" value="UYV81844.1"/>
    <property type="molecule type" value="Genomic_DNA"/>
</dbReference>
<comment type="similarity">
    <text evidence="2">Belongs to the ATG5 family.</text>
</comment>
<dbReference type="InterPro" id="IPR048940">
    <property type="entry name" value="ATG5_HBR"/>
</dbReference>
<keyword evidence="2" id="KW-0472">Membrane</keyword>
<evidence type="ECO:0000259" key="4">
    <source>
        <dbReference type="Pfam" id="PF20637"/>
    </source>
</evidence>
<dbReference type="InterPro" id="IPR048318">
    <property type="entry name" value="ATG5_UblB"/>
</dbReference>
<gene>
    <name evidence="6" type="ORF">LAZ67_20002676</name>
</gene>
<name>A0ABY6LML2_9ARAC</name>
<feature type="domain" description="Autophagy protein ATG5 UblA" evidence="5">
    <location>
        <begin position="39"/>
        <end position="109"/>
    </location>
</feature>
<sequence>MEDSQAALEIRKKKKRKCLFLQNKCLFQMAEDREVLREVWEGKIPVCIRLAQDEVDTLKQPEPYLMMVPRLTYLPLVIDKVKKHFSPYVRDTEGDMWLEADNGQPLKWSVDEWLKPSIPDIHETGSNPTLDTLFPSTHGTGHDNHAPVTSWCSRHYPMGLLFDLMKAEYPCELIARFKNYPEDKMFLKPNKAAVESHFIYALKEADTLKHRKQIVGNMQKRDTNQLWLGFCNHKFDQFWAVNKLLMDHPPGQTFKAIPFRIYRDLQEPFLQRLVTPQLPTGEYKTLSHLLEECLGSDQYIVVTHGIDLSPNTPLQWLSEHFSFPDNFLHLCVFPKS</sequence>
<dbReference type="Proteomes" id="UP001235939">
    <property type="component" value="Chromosome 20"/>
</dbReference>
<feature type="domain" description="Autophagy protein ATG5 alpha-helical bundle region" evidence="4">
    <location>
        <begin position="192"/>
        <end position="247"/>
    </location>
</feature>
<comment type="function">
    <text evidence="2">Involved in autophagic vesicle formation.</text>
</comment>
<dbReference type="InterPro" id="IPR007239">
    <property type="entry name" value="Atg5"/>
</dbReference>
<evidence type="ECO:0000259" key="5">
    <source>
        <dbReference type="Pfam" id="PF20638"/>
    </source>
</evidence>
<dbReference type="InterPro" id="IPR048939">
    <property type="entry name" value="ATG5_UblA"/>
</dbReference>
<dbReference type="PANTHER" id="PTHR13040">
    <property type="entry name" value="AUTOPHAGY PROTEIN 5"/>
    <property type="match status" value="1"/>
</dbReference>
<dbReference type="Gene3D" id="3.10.20.620">
    <property type="match status" value="1"/>
</dbReference>
<proteinExistence type="inferred from homology"/>
<reference evidence="6 7" key="1">
    <citation type="submission" date="2022-01" db="EMBL/GenBank/DDBJ databases">
        <title>A chromosomal length assembly of Cordylochernes scorpioides.</title>
        <authorList>
            <person name="Zeh D."/>
            <person name="Zeh J."/>
        </authorList>
    </citation>
    <scope>NUCLEOTIDE SEQUENCE [LARGE SCALE GENOMIC DNA]</scope>
    <source>
        <strain evidence="6">IN4F17</strain>
        <tissue evidence="6">Whole Body</tissue>
    </source>
</reference>
<evidence type="ECO:0000259" key="3">
    <source>
        <dbReference type="Pfam" id="PF04106"/>
    </source>
</evidence>
<dbReference type="Pfam" id="PF20638">
    <property type="entry name" value="ATG5_UblA"/>
    <property type="match status" value="1"/>
</dbReference>